<accession>A0A844FZF7</accession>
<feature type="chain" id="PRO_5032585516" description="Glycoside hydrolase family 42 N-terminal domain-containing protein" evidence="1">
    <location>
        <begin position="22"/>
        <end position="1234"/>
    </location>
</feature>
<protein>
    <recommendedName>
        <fullName evidence="4">Glycoside hydrolase family 42 N-terminal domain-containing protein</fullName>
    </recommendedName>
</protein>
<sequence length="1234" mass="134878">MIFHTIRLTLGLLLFSGAAAAAATIECVNADPSGAAAFAAGAGRAKLSAARSTGLDRLPKILVWQADAAGTQLDQPRLEAIAEHVRRGNALLITLGRTPGSAAFRFTPLSPSSAWQSLMQLGHRGNAEPGIGTGEYDRAFFRKAPVFRTGYRWRLRPVHAAERGETRLECLERDIPYLKLPRKPGEAFHSRPLLNRNWKTRLRADDPAGESLLITGQYGAGRVALFASELNSGTPEFWADVLRYLAGAEPAGAEAPAIAGVEFTVDRDKRALLISAANPGKNALALPVVVRPSGWDGTLLDDLGGTLHLPPGGRGTLPLPLPAPGPLSPQLLDACDALQLRAAILTPAGDAILAETRLPADFTPEFSIRLSADELGEKRRTLPGPGPEQLRMEYRGGFRVSNYAYRPGETAKLTLELNRNFRNLAPLAICSGRMLNDRASSGMEPRDMIRDSAVWRGRKGETSRVTFRFPEPVRLSRIVLSGAHERRKELLNTPGALTLRADGREVYRNDRLDAAFRRLRAELDFKPAEAKEWVLEFPWRESGRRELRRVEPALTEIELYGAETPIPAGARSVDLTLRLLAPGNAPVIIASLPGLTAAPGGQLRREFAVRLPELPAHGIAPCRIEAVDGSGTVVAALPLLVIDPAAPLRNVLEARPVRDTFRVQAIVTRGVRSYFALGTGSRDTRGNWGEPEDKVYCYANRLKQVSRNGSIAPEKLFLTENDFSHYANPWGCFPNGQRFFEAAAPSLVALNRGTPAWEKAKTVDISNGDRWDTGPSLNSMYSMQEIVEFDRHLRRTGRRGLTGRTRRELLKEIERFHSHPFARRQLDNYLASFRSLRSAVEGEGKRMVMNAQGIPLLPPEAAAEIGECLSGMSDDDTWGALQEDFALTAGRQMIHQAFNPEWRLQANFVWGWDNTLLNNPHWYGPAGTTESSRRHQLVRGWRGTLRSDGSYGSMHTYGYGMNGYNSYVQTANDWQQNWNAAERQSLIGPDGAVGFALIVGTDFLSNPDKTIFSGGGMGDSREADELVRKLAGVIGKLHNAGLSIPCAANTANLAKSGERLPLILPMPSTLNDGELASVAGRVKDGDMLIVFTERRPLPPLLAPLFPDGAGDGRVSAGRHGIAVGIRPEELTEELAGEIVRAAYRDPRCRLRYPAGSAGYGFTSAGKTFLTVEDLAESARRVELRVRKSPGARSAAATGLNDHLPFAVRQENDEWIIEVPLRNGDGELVMLEELP</sequence>
<evidence type="ECO:0000256" key="1">
    <source>
        <dbReference type="SAM" id="SignalP"/>
    </source>
</evidence>
<evidence type="ECO:0000313" key="2">
    <source>
        <dbReference type="EMBL" id="MST96114.1"/>
    </source>
</evidence>
<dbReference type="AlphaFoldDB" id="A0A844FZF7"/>
<name>A0A844FZF7_9BACT</name>
<comment type="caution">
    <text evidence="2">The sequence shown here is derived from an EMBL/GenBank/DDBJ whole genome shotgun (WGS) entry which is preliminary data.</text>
</comment>
<dbReference type="SUPFAM" id="SSF52317">
    <property type="entry name" value="Class I glutamine amidotransferase-like"/>
    <property type="match status" value="1"/>
</dbReference>
<evidence type="ECO:0008006" key="4">
    <source>
        <dbReference type="Google" id="ProtNLM"/>
    </source>
</evidence>
<dbReference type="EMBL" id="VUNS01000002">
    <property type="protein sequence ID" value="MST96114.1"/>
    <property type="molecule type" value="Genomic_DNA"/>
</dbReference>
<proteinExistence type="predicted"/>
<feature type="signal peptide" evidence="1">
    <location>
        <begin position="1"/>
        <end position="21"/>
    </location>
</feature>
<dbReference type="RefSeq" id="WP_154417006.1">
    <property type="nucleotide sequence ID" value="NZ_VUNS01000002.1"/>
</dbReference>
<dbReference type="Gene3D" id="3.40.50.880">
    <property type="match status" value="1"/>
</dbReference>
<keyword evidence="3" id="KW-1185">Reference proteome</keyword>
<keyword evidence="1" id="KW-0732">Signal</keyword>
<reference evidence="2 3" key="1">
    <citation type="submission" date="2019-08" db="EMBL/GenBank/DDBJ databases">
        <title>In-depth cultivation of the pig gut microbiome towards novel bacterial diversity and tailored functional studies.</title>
        <authorList>
            <person name="Wylensek D."/>
            <person name="Hitch T.C.A."/>
            <person name="Clavel T."/>
        </authorList>
    </citation>
    <scope>NUCLEOTIDE SEQUENCE [LARGE SCALE GENOMIC DNA]</scope>
    <source>
        <strain evidence="2 3">BBE-744-WT-12</strain>
    </source>
</reference>
<dbReference type="InterPro" id="IPR029062">
    <property type="entry name" value="Class_I_gatase-like"/>
</dbReference>
<dbReference type="Proteomes" id="UP000435649">
    <property type="component" value="Unassembled WGS sequence"/>
</dbReference>
<gene>
    <name evidence="2" type="ORF">FYJ85_03525</name>
</gene>
<evidence type="ECO:0000313" key="3">
    <source>
        <dbReference type="Proteomes" id="UP000435649"/>
    </source>
</evidence>
<organism evidence="2 3">
    <name type="scientific">Victivallis lenta</name>
    <dbReference type="NCBI Taxonomy" id="2606640"/>
    <lineage>
        <taxon>Bacteria</taxon>
        <taxon>Pseudomonadati</taxon>
        <taxon>Lentisphaerota</taxon>
        <taxon>Lentisphaeria</taxon>
        <taxon>Victivallales</taxon>
        <taxon>Victivallaceae</taxon>
        <taxon>Victivallis</taxon>
    </lineage>
</organism>